<dbReference type="Pfam" id="PF00092">
    <property type="entry name" value="VWA"/>
    <property type="match status" value="3"/>
</dbReference>
<gene>
    <name evidence="5" type="ORF">DGYR_LOCUS113</name>
</gene>
<feature type="transmembrane region" description="Helical" evidence="2">
    <location>
        <begin position="1035"/>
        <end position="1057"/>
    </location>
</feature>
<sequence length="1177" mass="133514">MVSIKYLLFSLLFFQTYPEVRTTCTADIGLIIDSSGSIKLPNWIIIKNFAKNLIRRFHVEGKDGTKFAAATFATKAHQIFNLNSFQHESEYIKSIDGMKYHKTRTNTTGGLKLMLNEQFTIKNGNRPHVDDVFILITDGKPTENETLLQDVVEKIHKAGIHFVAVGVTEEIDEELLRRIVRDPDCKLHPKNEYCLLPENPYKNFFIYVKEFNQLTGVIDRILNSSCKNVEKTTISPFIETTETILETLSTEPQITTIPSGETTAAMLDKQSTLSTEPQIATTPLIETTETMLDKRSTLLTEPQMTTERINGFVCPMDIGLIIDNSNSIKHANTLLIDNWKIIKSFLKDLIYKFHVSNKDKDSVRFAANKFGNSSQTIFQLNSYQTKQDYANAIDNIEFIGGFTNIAGGLSKMLTEQFKEDLGNRRNADDVFILITDGKPNIDVRKIPHVVEMIHKANIRLIAIGISKNVNETQLREYVKDPDCSITKHSKYCPSWKNPYRNSYFKVNEFNKLSTIINELIASACFPRATFTPSIFFELSSTNLDTMTTATREPHHWPFKSELCLADIGLIIDNFPSINEVEEQKMKEFLIELISNFYVTGDRGTRFAANGIATTNNQATFQLNSYKTINEYNLAINHLNFTNSNENLTVFDSLNIMFNQQFTAKNGNREQVKDVYMIITNGNFIPNTQMIPNILKKIYNTTVQLIGIGIKDSIKGNLLREYVRDPDCNLYPKHFYCQSSKNIYEYSYFYLGISNEMRHVRDPLTGRCVVCDKGGAMHPHHSSPPSKWNQARKVIYVNGMRPNTSPNSSPTPSVRYVRDGSPRREPPPKPDVIYVNRESRPRSAPRDVTIVHKEPRSKSLPRETTFYNDRPPHQQRPDVTYVHRDRSPSPRLRTIVHRATDNASDISARSRPSVVRETHIHERPRSGSTVISKPSSTGFFKHRYSKTIRHRDESPEPGCCGGSSSKSRGRTVVHKHGRSGRNGDVEHVYHHRNGKVDPNYSRTTEHHYRGERTTSKSYHSRGGAPDSSCGRRQCCAVLLTLLFLLALAGLALGLYFGIKSAKDKAERNDPANRYPGGYYVDGVYVYPVTRRPSRPYFVLGKDQPCNPFNNGTDATTAVPNCAETTTRVVLANFTLEPLPSFRPVYLASGNRISPLSVLFVTNFGLFLLLAVKSPLNRY</sequence>
<feature type="transmembrane region" description="Helical" evidence="2">
    <location>
        <begin position="1151"/>
        <end position="1170"/>
    </location>
</feature>
<evidence type="ECO:0000256" key="3">
    <source>
        <dbReference type="SAM" id="SignalP"/>
    </source>
</evidence>
<name>A0A7I8V3V8_9ANNE</name>
<keyword evidence="2" id="KW-0472">Membrane</keyword>
<dbReference type="InterPro" id="IPR036465">
    <property type="entry name" value="vWFA_dom_sf"/>
</dbReference>
<evidence type="ECO:0000313" key="5">
    <source>
        <dbReference type="EMBL" id="CAD5110751.1"/>
    </source>
</evidence>
<feature type="compositionally biased region" description="Low complexity" evidence="1">
    <location>
        <begin position="955"/>
        <end position="965"/>
    </location>
</feature>
<accession>A0A7I8V3V8</accession>
<evidence type="ECO:0000256" key="2">
    <source>
        <dbReference type="SAM" id="Phobius"/>
    </source>
</evidence>
<dbReference type="CDD" id="cd01450">
    <property type="entry name" value="vWFA_subfamily_ECM"/>
    <property type="match status" value="2"/>
</dbReference>
<feature type="compositionally biased region" description="Polar residues" evidence="1">
    <location>
        <begin position="925"/>
        <end position="937"/>
    </location>
</feature>
<keyword evidence="3" id="KW-0732">Signal</keyword>
<dbReference type="InterPro" id="IPR050525">
    <property type="entry name" value="ECM_Assembly_Org"/>
</dbReference>
<reference evidence="5 6" key="1">
    <citation type="submission" date="2020-08" db="EMBL/GenBank/DDBJ databases">
        <authorList>
            <person name="Hejnol A."/>
        </authorList>
    </citation>
    <scope>NUCLEOTIDE SEQUENCE [LARGE SCALE GENOMIC DNA]</scope>
</reference>
<keyword evidence="2" id="KW-1133">Transmembrane helix</keyword>
<dbReference type="EMBL" id="CAJFCJ010000001">
    <property type="protein sequence ID" value="CAD5110751.1"/>
    <property type="molecule type" value="Genomic_DNA"/>
</dbReference>
<feature type="region of interest" description="Disordered" evidence="1">
    <location>
        <begin position="798"/>
        <end position="886"/>
    </location>
</feature>
<feature type="compositionally biased region" description="Basic and acidic residues" evidence="1">
    <location>
        <begin position="836"/>
        <end position="860"/>
    </location>
</feature>
<keyword evidence="6" id="KW-1185">Reference proteome</keyword>
<feature type="chain" id="PRO_5029654114" evidence="3">
    <location>
        <begin position="23"/>
        <end position="1177"/>
    </location>
</feature>
<feature type="compositionally biased region" description="Low complexity" evidence="1">
    <location>
        <begin position="801"/>
        <end position="812"/>
    </location>
</feature>
<feature type="compositionally biased region" description="Basic and acidic residues" evidence="1">
    <location>
        <begin position="913"/>
        <end position="924"/>
    </location>
</feature>
<feature type="domain" description="VWFA" evidence="4">
    <location>
        <begin position="566"/>
        <end position="756"/>
    </location>
</feature>
<feature type="signal peptide" evidence="3">
    <location>
        <begin position="1"/>
        <end position="22"/>
    </location>
</feature>
<organism evidence="5 6">
    <name type="scientific">Dimorphilus gyrociliatus</name>
    <dbReference type="NCBI Taxonomy" id="2664684"/>
    <lineage>
        <taxon>Eukaryota</taxon>
        <taxon>Metazoa</taxon>
        <taxon>Spiralia</taxon>
        <taxon>Lophotrochozoa</taxon>
        <taxon>Annelida</taxon>
        <taxon>Polychaeta</taxon>
        <taxon>Polychaeta incertae sedis</taxon>
        <taxon>Dinophilidae</taxon>
        <taxon>Dimorphilus</taxon>
    </lineage>
</organism>
<dbReference type="PROSITE" id="PS50234">
    <property type="entry name" value="VWFA"/>
    <property type="match status" value="3"/>
</dbReference>
<dbReference type="SMART" id="SM00327">
    <property type="entry name" value="VWA"/>
    <property type="match status" value="3"/>
</dbReference>
<evidence type="ECO:0000313" key="6">
    <source>
        <dbReference type="Proteomes" id="UP000549394"/>
    </source>
</evidence>
<feature type="region of interest" description="Disordered" evidence="1">
    <location>
        <begin position="903"/>
        <end position="1026"/>
    </location>
</feature>
<dbReference type="InterPro" id="IPR002035">
    <property type="entry name" value="VWF_A"/>
</dbReference>
<evidence type="ECO:0000259" key="4">
    <source>
        <dbReference type="PROSITE" id="PS50234"/>
    </source>
</evidence>
<protein>
    <submittedName>
        <fullName evidence="5">DgyrCDS121</fullName>
    </submittedName>
</protein>
<dbReference type="SUPFAM" id="SSF53300">
    <property type="entry name" value="vWA-like"/>
    <property type="match status" value="3"/>
</dbReference>
<proteinExistence type="predicted"/>
<keyword evidence="2" id="KW-0812">Transmembrane</keyword>
<dbReference type="OrthoDB" id="6132182at2759"/>
<feature type="compositionally biased region" description="Basic residues" evidence="1">
    <location>
        <begin position="939"/>
        <end position="948"/>
    </location>
</feature>
<dbReference type="PANTHER" id="PTHR24020:SF84">
    <property type="entry name" value="VWFA DOMAIN-CONTAINING PROTEIN"/>
    <property type="match status" value="1"/>
</dbReference>
<feature type="compositionally biased region" description="Basic and acidic residues" evidence="1">
    <location>
        <begin position="869"/>
        <end position="886"/>
    </location>
</feature>
<dbReference type="PANTHER" id="PTHR24020">
    <property type="entry name" value="COLLAGEN ALPHA"/>
    <property type="match status" value="1"/>
</dbReference>
<feature type="domain" description="VWFA" evidence="4">
    <location>
        <begin position="317"/>
        <end position="519"/>
    </location>
</feature>
<dbReference type="AlphaFoldDB" id="A0A7I8V3V8"/>
<feature type="compositionally biased region" description="Basic and acidic residues" evidence="1">
    <location>
        <begin position="1002"/>
        <end position="1013"/>
    </location>
</feature>
<dbReference type="Gene3D" id="3.40.50.410">
    <property type="entry name" value="von Willebrand factor, type A domain"/>
    <property type="match status" value="3"/>
</dbReference>
<evidence type="ECO:0000256" key="1">
    <source>
        <dbReference type="SAM" id="MobiDB-lite"/>
    </source>
</evidence>
<dbReference type="Proteomes" id="UP000549394">
    <property type="component" value="Unassembled WGS sequence"/>
</dbReference>
<feature type="domain" description="VWFA" evidence="4">
    <location>
        <begin position="27"/>
        <end position="221"/>
    </location>
</feature>
<comment type="caution">
    <text evidence="5">The sequence shown here is derived from an EMBL/GenBank/DDBJ whole genome shotgun (WGS) entry which is preliminary data.</text>
</comment>
<feature type="compositionally biased region" description="Basic residues" evidence="1">
    <location>
        <begin position="966"/>
        <end position="978"/>
    </location>
</feature>
<feature type="compositionally biased region" description="Basic and acidic residues" evidence="1">
    <location>
        <begin position="815"/>
        <end position="827"/>
    </location>
</feature>